<dbReference type="Pfam" id="PF17919">
    <property type="entry name" value="RT_RNaseH_2"/>
    <property type="match status" value="1"/>
</dbReference>
<dbReference type="Gene3D" id="1.10.340.70">
    <property type="match status" value="1"/>
</dbReference>
<dbReference type="AlphaFoldDB" id="A0AAV3NGI4"/>
<keyword evidence="4" id="KW-1185">Reference proteome</keyword>
<accession>A0AAV3NGI4</accession>
<evidence type="ECO:0000259" key="2">
    <source>
        <dbReference type="Pfam" id="PF17921"/>
    </source>
</evidence>
<dbReference type="Pfam" id="PF17921">
    <property type="entry name" value="Integrase_H2C2"/>
    <property type="match status" value="1"/>
</dbReference>
<gene>
    <name evidence="3" type="ORF">LIER_00154</name>
</gene>
<evidence type="ECO:0000313" key="4">
    <source>
        <dbReference type="Proteomes" id="UP001454036"/>
    </source>
</evidence>
<feature type="domain" description="Integrase zinc-binding" evidence="2">
    <location>
        <begin position="238"/>
        <end position="296"/>
    </location>
</feature>
<dbReference type="InterPro" id="IPR043502">
    <property type="entry name" value="DNA/RNA_pol_sf"/>
</dbReference>
<feature type="domain" description="Reverse transcriptase/retrotransposon-derived protein RNase H-like" evidence="1">
    <location>
        <begin position="14"/>
        <end position="110"/>
    </location>
</feature>
<dbReference type="PANTHER" id="PTHR48475">
    <property type="entry name" value="RIBONUCLEASE H"/>
    <property type="match status" value="1"/>
</dbReference>
<dbReference type="Proteomes" id="UP001454036">
    <property type="component" value="Unassembled WGS sequence"/>
</dbReference>
<dbReference type="PANTHER" id="PTHR48475:SF2">
    <property type="entry name" value="RIBONUCLEASE H"/>
    <property type="match status" value="1"/>
</dbReference>
<reference evidence="3 4" key="1">
    <citation type="submission" date="2024-01" db="EMBL/GenBank/DDBJ databases">
        <title>The complete chloroplast genome sequence of Lithospermum erythrorhizon: insights into the phylogenetic relationship among Boraginaceae species and the maternal lineages of purple gromwells.</title>
        <authorList>
            <person name="Okada T."/>
            <person name="Watanabe K."/>
        </authorList>
    </citation>
    <scope>NUCLEOTIDE SEQUENCE [LARGE SCALE GENOMIC DNA]</scope>
</reference>
<dbReference type="InterPro" id="IPR041577">
    <property type="entry name" value="RT_RNaseH_2"/>
</dbReference>
<proteinExistence type="predicted"/>
<sequence length="299" mass="34197">MDPPSTYEEEPFEWNKECTKVSLELKEYLGSPKLLTRPEEGEDLQLYLAVSEGAVSSVLVREAEETQKPIYYVRHVFHGPEESYRLIEKFVLAVVMTARKLKAYFEANPIKGSVKAQALAEFVVECTTRSSETIQGPRETKAQELPQCKIYVDGANNEKGLGAGILIKGPKGEVFEYAPVLEEVEDWRSPIARYLVQGELPADKLEARRVVNRSFKFWVLQDELYKQSHLGPLLFCVSESKIDQTLYEVHEDHICGHHIGGQALALKITRAGYYWPTIMKDTMEYVKRCDLYQRMRSVP</sequence>
<organism evidence="3 4">
    <name type="scientific">Lithospermum erythrorhizon</name>
    <name type="common">Purple gromwell</name>
    <name type="synonym">Lithospermum officinale var. erythrorhizon</name>
    <dbReference type="NCBI Taxonomy" id="34254"/>
    <lineage>
        <taxon>Eukaryota</taxon>
        <taxon>Viridiplantae</taxon>
        <taxon>Streptophyta</taxon>
        <taxon>Embryophyta</taxon>
        <taxon>Tracheophyta</taxon>
        <taxon>Spermatophyta</taxon>
        <taxon>Magnoliopsida</taxon>
        <taxon>eudicotyledons</taxon>
        <taxon>Gunneridae</taxon>
        <taxon>Pentapetalae</taxon>
        <taxon>asterids</taxon>
        <taxon>lamiids</taxon>
        <taxon>Boraginales</taxon>
        <taxon>Boraginaceae</taxon>
        <taxon>Boraginoideae</taxon>
        <taxon>Lithospermeae</taxon>
        <taxon>Lithospermum</taxon>
    </lineage>
</organism>
<dbReference type="InterPro" id="IPR041588">
    <property type="entry name" value="Integrase_H2C2"/>
</dbReference>
<comment type="caution">
    <text evidence="3">The sequence shown here is derived from an EMBL/GenBank/DDBJ whole genome shotgun (WGS) entry which is preliminary data.</text>
</comment>
<dbReference type="EMBL" id="BAABME010000010">
    <property type="protein sequence ID" value="GAA0138400.1"/>
    <property type="molecule type" value="Genomic_DNA"/>
</dbReference>
<protein>
    <recommendedName>
        <fullName evidence="5">Integrase zinc-binding domain-containing protein</fullName>
    </recommendedName>
</protein>
<dbReference type="SUPFAM" id="SSF56672">
    <property type="entry name" value="DNA/RNA polymerases"/>
    <property type="match status" value="1"/>
</dbReference>
<name>A0AAV3NGI4_LITER</name>
<evidence type="ECO:0000259" key="1">
    <source>
        <dbReference type="Pfam" id="PF17919"/>
    </source>
</evidence>
<evidence type="ECO:0000313" key="3">
    <source>
        <dbReference type="EMBL" id="GAA0138400.1"/>
    </source>
</evidence>
<evidence type="ECO:0008006" key="5">
    <source>
        <dbReference type="Google" id="ProtNLM"/>
    </source>
</evidence>